<accession>A0A2I0U8A2</accession>
<name>A0A2I0U8A2_LIMLA</name>
<reference evidence="2" key="2">
    <citation type="submission" date="2017-12" db="EMBL/GenBank/DDBJ databases">
        <title>Genome sequence of the Bar-tailed Godwit (Limosa lapponica baueri).</title>
        <authorList>
            <person name="Lima N.C.B."/>
            <person name="Parody-Merino A.M."/>
            <person name="Battley P.F."/>
            <person name="Fidler A.E."/>
            <person name="Prosdocimi F."/>
        </authorList>
    </citation>
    <scope>NUCLEOTIDE SEQUENCE [LARGE SCALE GENOMIC DNA]</scope>
</reference>
<dbReference type="EMBL" id="KZ506014">
    <property type="protein sequence ID" value="PKU42251.1"/>
    <property type="molecule type" value="Genomic_DNA"/>
</dbReference>
<evidence type="ECO:0000313" key="2">
    <source>
        <dbReference type="Proteomes" id="UP000233556"/>
    </source>
</evidence>
<organism evidence="1 2">
    <name type="scientific">Limosa lapponica baueri</name>
    <dbReference type="NCBI Taxonomy" id="1758121"/>
    <lineage>
        <taxon>Eukaryota</taxon>
        <taxon>Metazoa</taxon>
        <taxon>Chordata</taxon>
        <taxon>Craniata</taxon>
        <taxon>Vertebrata</taxon>
        <taxon>Euteleostomi</taxon>
        <taxon>Archelosauria</taxon>
        <taxon>Archosauria</taxon>
        <taxon>Dinosauria</taxon>
        <taxon>Saurischia</taxon>
        <taxon>Theropoda</taxon>
        <taxon>Coelurosauria</taxon>
        <taxon>Aves</taxon>
        <taxon>Neognathae</taxon>
        <taxon>Neoaves</taxon>
        <taxon>Charadriiformes</taxon>
        <taxon>Scolopacidae</taxon>
        <taxon>Limosa</taxon>
    </lineage>
</organism>
<evidence type="ECO:0000313" key="1">
    <source>
        <dbReference type="EMBL" id="PKU42251.1"/>
    </source>
</evidence>
<gene>
    <name evidence="1" type="ORF">llap_7439</name>
</gene>
<keyword evidence="2" id="KW-1185">Reference proteome</keyword>
<reference evidence="2" key="1">
    <citation type="submission" date="2017-11" db="EMBL/GenBank/DDBJ databases">
        <authorList>
            <person name="Lima N.C."/>
            <person name="Parody-Merino A.M."/>
            <person name="Battley P.F."/>
            <person name="Fidler A.E."/>
            <person name="Prosdocimi F."/>
        </authorList>
    </citation>
    <scope>NUCLEOTIDE SEQUENCE [LARGE SCALE GENOMIC DNA]</scope>
</reference>
<dbReference type="Proteomes" id="UP000233556">
    <property type="component" value="Unassembled WGS sequence"/>
</dbReference>
<protein>
    <submittedName>
        <fullName evidence="1">Integral membrane protein dgcr2 idd</fullName>
    </submittedName>
</protein>
<proteinExistence type="predicted"/>
<dbReference type="AlphaFoldDB" id="A0A2I0U8A2"/>
<sequence>MSKGKSYLTSLFTFYDQMASSVYERRAVDVVYIDFRKTFGIISRSIFTVKLTEQSQFPQRLLIRLVLETLHQLCCSSLDTLQHLNVFPVPNTGGIHFLSPAGHPIPDTSQNAIGLLGHLGTLLTHIQPTVDQCPQVLFCQAALRPLFPKAVVLHGVVAIQVPGLALGLVEPHTINDLSPLIQPDQIPLKIFSTLQQINTPLQLGVVCKLTEGVFDPLVQIKILNRTGFNTIPASTDVYLIF</sequence>